<feature type="domain" description="Type VI secretion system IcmF C-terminal" evidence="1">
    <location>
        <begin position="852"/>
        <end position="953"/>
    </location>
</feature>
<dbReference type="PANTHER" id="PTHR36153">
    <property type="entry name" value="INNER MEMBRANE PROTEIN-RELATED"/>
    <property type="match status" value="1"/>
</dbReference>
<dbReference type="InterPro" id="IPR048677">
    <property type="entry name" value="TssM1_hel"/>
</dbReference>
<dbReference type="InterPro" id="IPR025743">
    <property type="entry name" value="TssM1_N"/>
</dbReference>
<dbReference type="RefSeq" id="WP_382341861.1">
    <property type="nucleotide sequence ID" value="NZ_JBHSAB010000006.1"/>
</dbReference>
<dbReference type="Proteomes" id="UP001595758">
    <property type="component" value="Unassembled WGS sequence"/>
</dbReference>
<evidence type="ECO:0000259" key="1">
    <source>
        <dbReference type="Pfam" id="PF06744"/>
    </source>
</evidence>
<dbReference type="InterPro" id="IPR053156">
    <property type="entry name" value="T6SS_TssM-like"/>
</dbReference>
<dbReference type="InterPro" id="IPR009612">
    <property type="entry name" value="IcmF-rel"/>
</dbReference>
<sequence>MDNSLTIICDALKKIFNQLKVQNNALSFILLTGKIGQGKTALLNQSQLTRYSIGSEYNANLFYNQNGVILELGETWLNQSENLLASSLKQLNRCHKNVKISGILLAVDSSDLLFGDPSQQLEQCKLHNQLLNRFGHALGYAVDTAIIITKLDTLAGFCEFFQFEHAAELKKPLGFSLEFSPQRAKLAAHYKVQFDRMIEVLGQQIIHKLHPARSSLKRTLIREFPLQLTSLRIPIQALLQNISPQYFKTRAIYFASAEQGGLSIDQLNKKIQHEYSLTVQDRFPQATNYRAYFIEGALLAFQQQTMRRTTRTDQRYKLIGAISASCAALLLAGLGYQHFKTSRLLDAASKELLAYETLINQSENRASAFYHLTQAEEKLGLIPSNILSLSAIERLKAQLHNSTQHQLHDSFLPELVANLENVITNPSQSQPERYQALKIYLMLAEPEHFSEPEIITWFNAHQPDGKTGPINDKELFLIKNALKQPFQPLTISRQLVTDTRNYLNALPAAYLYYSLAKNSFPQETQPLKIDGFDLASKSLPVYYTKEGFKQVFQQLPQIAHKLQQENWVLARQDLANIQQQLEEAYCFDYMTWWQNFSRRTQPHHYQGYEQARQLTQLLYQNNAIASLVNLIQQNTSPDVADSSGLFNQKIANKFTSLSLMSDSASKDLTQTIHELEKFITTLSLVDDHGQTVFNLTRARFQGDNPADPLSAIYARARQLPDPVAGWAKQIADDTWFIFINESKEYLNTQWRQNVYNSYIETIAHRYPLDSQEKEEVTLADFNQFFAPNGKLNTFVNNYLKPFLDTSHPQWTAKEMNGYVLPFSPELLNELIRANVISNMFFPDNSLDSKIEFSLQKINLDPVVSNLQLTIGSTILTDTQGSDSYTSFIWPQAGAKLSLNSIEGEHFELEEQGPWAFFKMLQKVNVLVDNNDSASLQILFEVNGNSGRYLLKTQNQINPFSPGILTGFNLSKEIV</sequence>
<dbReference type="Pfam" id="PF14331">
    <property type="entry name" value="IcmF-related_N"/>
    <property type="match status" value="1"/>
</dbReference>
<dbReference type="Pfam" id="PF21070">
    <property type="entry name" value="IcmF_helical"/>
    <property type="match status" value="1"/>
</dbReference>
<dbReference type="Pfam" id="PF06761">
    <property type="entry name" value="IcmF-related"/>
    <property type="match status" value="1"/>
</dbReference>
<evidence type="ECO:0000259" key="4">
    <source>
        <dbReference type="Pfam" id="PF21070"/>
    </source>
</evidence>
<protein>
    <submittedName>
        <fullName evidence="5">Type IVB secretion system protein IcmF</fullName>
    </submittedName>
</protein>
<feature type="domain" description="IcmF-related" evidence="2">
    <location>
        <begin position="389"/>
        <end position="635"/>
    </location>
</feature>
<accession>A0ABV8CEC6</accession>
<evidence type="ECO:0000259" key="3">
    <source>
        <dbReference type="Pfam" id="PF14331"/>
    </source>
</evidence>
<dbReference type="Pfam" id="PF06744">
    <property type="entry name" value="IcmF_C"/>
    <property type="match status" value="1"/>
</dbReference>
<dbReference type="InterPro" id="IPR010623">
    <property type="entry name" value="IcmF_C"/>
</dbReference>
<gene>
    <name evidence="5" type="primary">icmF</name>
    <name evidence="5" type="ORF">ACFORL_05390</name>
</gene>
<dbReference type="EMBL" id="JBHSAB010000006">
    <property type="protein sequence ID" value="MFC3908507.1"/>
    <property type="molecule type" value="Genomic_DNA"/>
</dbReference>
<dbReference type="NCBIfam" id="NF038226">
    <property type="entry name" value="IcmF_IVB"/>
    <property type="match status" value="1"/>
</dbReference>
<name>A0ABV8CEC6_9GAMM</name>
<feature type="domain" description="Type VI secretion system component TssM1 helical" evidence="4">
    <location>
        <begin position="745"/>
        <end position="843"/>
    </location>
</feature>
<dbReference type="PANTHER" id="PTHR36153:SF1">
    <property type="entry name" value="TYPE VI SECRETION SYSTEM COMPONENT TSSM1"/>
    <property type="match status" value="1"/>
</dbReference>
<comment type="caution">
    <text evidence="5">The sequence shown here is derived from an EMBL/GenBank/DDBJ whole genome shotgun (WGS) entry which is preliminary data.</text>
</comment>
<proteinExistence type="predicted"/>
<evidence type="ECO:0000313" key="6">
    <source>
        <dbReference type="Proteomes" id="UP001595758"/>
    </source>
</evidence>
<keyword evidence="6" id="KW-1185">Reference proteome</keyword>
<reference evidence="6" key="1">
    <citation type="journal article" date="2019" name="Int. J. Syst. Evol. Microbiol.">
        <title>The Global Catalogue of Microorganisms (GCM) 10K type strain sequencing project: providing services to taxonomists for standard genome sequencing and annotation.</title>
        <authorList>
            <consortium name="The Broad Institute Genomics Platform"/>
            <consortium name="The Broad Institute Genome Sequencing Center for Infectious Disease"/>
            <person name="Wu L."/>
            <person name="Ma J."/>
        </authorList>
    </citation>
    <scope>NUCLEOTIDE SEQUENCE [LARGE SCALE GENOMIC DNA]</scope>
    <source>
        <strain evidence="6">CCUG 59858</strain>
    </source>
</reference>
<organism evidence="5 6">
    <name type="scientific">Legionella dresdenensis</name>
    <dbReference type="NCBI Taxonomy" id="450200"/>
    <lineage>
        <taxon>Bacteria</taxon>
        <taxon>Pseudomonadati</taxon>
        <taxon>Pseudomonadota</taxon>
        <taxon>Gammaproteobacteria</taxon>
        <taxon>Legionellales</taxon>
        <taxon>Legionellaceae</taxon>
        <taxon>Legionella</taxon>
    </lineage>
</organism>
<evidence type="ECO:0000313" key="5">
    <source>
        <dbReference type="EMBL" id="MFC3908507.1"/>
    </source>
</evidence>
<feature type="domain" description="Type VI secretion system component TssM1 N-terminal" evidence="3">
    <location>
        <begin position="88"/>
        <end position="318"/>
    </location>
</feature>
<evidence type="ECO:0000259" key="2">
    <source>
        <dbReference type="Pfam" id="PF06761"/>
    </source>
</evidence>